<comment type="function">
    <text evidence="7">Catalyzes the conversion of zeta-carotene to lycopene via the intermediary of neurosporene. It carries out two consecutive desaturations (introduction of double bonds) at positions C-7 and C-7'.</text>
</comment>
<dbReference type="SUPFAM" id="SSF51905">
    <property type="entry name" value="FAD/NAD(P)-binding domain"/>
    <property type="match status" value="1"/>
</dbReference>
<comment type="subcellular location">
    <subcellularLocation>
        <location evidence="7">Plastid</location>
        <location evidence="7">Chloroplast</location>
    </subcellularLocation>
    <subcellularLocation>
        <location evidence="7">Plastid</location>
        <location evidence="7">Chromoplast</location>
    </subcellularLocation>
</comment>
<dbReference type="FunFam" id="3.50.50.60:FF:000111">
    <property type="entry name" value="Zeta-carotene desaturase"/>
    <property type="match status" value="1"/>
</dbReference>
<dbReference type="PANTHER" id="PTHR42923">
    <property type="entry name" value="PROTOPORPHYRINOGEN OXIDASE"/>
    <property type="match status" value="1"/>
</dbReference>
<protein>
    <recommendedName>
        <fullName evidence="7">Zeta-carotene desaturase</fullName>
        <ecNumber evidence="7">1.3.5.6</ecNumber>
    </recommendedName>
    <alternativeName>
        <fullName evidence="7">9,9'-di-cis-zeta-carotene desaturase</fullName>
    </alternativeName>
</protein>
<dbReference type="InterPro" id="IPR036188">
    <property type="entry name" value="FAD/NAD-bd_sf"/>
</dbReference>
<dbReference type="GO" id="GO:0016117">
    <property type="term" value="P:carotenoid biosynthetic process"/>
    <property type="evidence" value="ECO:0007669"/>
    <property type="project" value="UniProtKB-KW"/>
</dbReference>
<dbReference type="GO" id="GO:0009507">
    <property type="term" value="C:chloroplast"/>
    <property type="evidence" value="ECO:0007669"/>
    <property type="project" value="UniProtKB-SubCell"/>
</dbReference>
<sequence>MAASSASLCLPANGNRSGFRIGSSSKQLNRVRRVTIRSDLDSNVSDMRTNAPKGLFPPEPEHYRGPKLKVAIIGAGLAGMSTAVELLDQGHEVDIYDSRSFIGGKVGSYVDKKGNHIEMGLHVFFGCYNNLFRLLKKVGGEKNLLVKDHTHTFVNKGGEIGELDFRLPIGAPLHGISAFLTTNQLVPYDKARNALALALSPVVRALVDPDGAMRDIRDLDNISFSDWFMSKGGTRKSIQKMWDPVAYALGFIDCDNISARCMLTIFSLFATKTEASLLRMLKGSPDVYLSGPIKDYILEKGGRFHLRWGCREILYDKAADGSVYVKGLAMSKATQKQIIKADVYVAACDVPGIKRLLPQTWRNSKFFGNIYKLVGVPVVTVQLRYNGWVTELRDLERARQLRQAAGLDNLLYTPDADFSCFADLALSSPENYYLEGQGSLLQCVLTPGDPYMRLPNEEIIRRVSKQVLELFPSSQGLEVTWSSVVKIAQSLYREGPGKDPFRPDQKTPIKNFFLAGSYTKQDYIDSMEGATLSGRQASAYICNLGEELVELRKALAATSDELTHV</sequence>
<dbReference type="GO" id="GO:0009509">
    <property type="term" value="C:chromoplast"/>
    <property type="evidence" value="ECO:0007669"/>
    <property type="project" value="UniProtKB-SubCell"/>
</dbReference>
<dbReference type="EC" id="1.3.5.6" evidence="7"/>
<accession>A0ABD1H381</accession>
<reference evidence="9 10" key="1">
    <citation type="submission" date="2024-06" db="EMBL/GenBank/DDBJ databases">
        <title>A chromosome level genome sequence of Diviner's sage (Salvia divinorum).</title>
        <authorList>
            <person name="Ford S.A."/>
            <person name="Ro D.-K."/>
            <person name="Ness R.W."/>
            <person name="Phillips M.A."/>
        </authorList>
    </citation>
    <scope>NUCLEOTIDE SEQUENCE [LARGE SCALE GENOMIC DNA]</scope>
    <source>
        <strain evidence="9">SAF-2024a</strain>
        <tissue evidence="9">Leaf</tissue>
    </source>
</reference>
<evidence type="ECO:0000256" key="3">
    <source>
        <dbReference type="ARBA" id="ARBA00010192"/>
    </source>
</evidence>
<comment type="caution">
    <text evidence="9">The sequence shown here is derived from an EMBL/GenBank/DDBJ whole genome shotgun (WGS) entry which is preliminary data.</text>
</comment>
<dbReference type="InterPro" id="IPR014103">
    <property type="entry name" value="Zeta_caro_desat"/>
</dbReference>
<evidence type="ECO:0000259" key="8">
    <source>
        <dbReference type="Pfam" id="PF01593"/>
    </source>
</evidence>
<keyword evidence="4 7" id="KW-0125">Carotenoid biosynthesis</keyword>
<dbReference type="NCBIfam" id="TIGR02732">
    <property type="entry name" value="zeta_caro_desat"/>
    <property type="match status" value="1"/>
</dbReference>
<comment type="pathway">
    <text evidence="2 7">Carotenoid biosynthesis; lycopene biosynthesis.</text>
</comment>
<keyword evidence="7" id="KW-0150">Chloroplast</keyword>
<comment type="similarity">
    <text evidence="3 7">Belongs to the zeta carotene desaturase family.</text>
</comment>
<dbReference type="PANTHER" id="PTHR42923:SF41">
    <property type="entry name" value="ZETA-CAROTENE DESATURASE, CHLOROPLASTIC_CHROMOPLASTIC"/>
    <property type="match status" value="1"/>
</dbReference>
<dbReference type="InterPro" id="IPR002937">
    <property type="entry name" value="Amino_oxidase"/>
</dbReference>
<dbReference type="AlphaFoldDB" id="A0ABD1H381"/>
<evidence type="ECO:0000256" key="5">
    <source>
        <dbReference type="ARBA" id="ARBA00022904"/>
    </source>
</evidence>
<keyword evidence="6 7" id="KW-0560">Oxidoreductase</keyword>
<dbReference type="Proteomes" id="UP001567538">
    <property type="component" value="Unassembled WGS sequence"/>
</dbReference>
<evidence type="ECO:0000256" key="1">
    <source>
        <dbReference type="ARBA" id="ARBA00000914"/>
    </source>
</evidence>
<dbReference type="GO" id="GO:0016719">
    <property type="term" value="F:9,9'-di-cis-zeta-carotene desaturase activity"/>
    <property type="evidence" value="ECO:0007669"/>
    <property type="project" value="UniProtKB-EC"/>
</dbReference>
<evidence type="ECO:0000256" key="4">
    <source>
        <dbReference type="ARBA" id="ARBA00022746"/>
    </source>
</evidence>
<dbReference type="InterPro" id="IPR050464">
    <property type="entry name" value="Zeta_carotene_desat/Oxidored"/>
</dbReference>
<evidence type="ECO:0000313" key="9">
    <source>
        <dbReference type="EMBL" id="KAL1549639.1"/>
    </source>
</evidence>
<gene>
    <name evidence="9" type="ORF">AAHA92_17717</name>
</gene>
<organism evidence="9 10">
    <name type="scientific">Salvia divinorum</name>
    <name type="common">Maria pastora</name>
    <name type="synonym">Diviner's sage</name>
    <dbReference type="NCBI Taxonomy" id="28513"/>
    <lineage>
        <taxon>Eukaryota</taxon>
        <taxon>Viridiplantae</taxon>
        <taxon>Streptophyta</taxon>
        <taxon>Embryophyta</taxon>
        <taxon>Tracheophyta</taxon>
        <taxon>Spermatophyta</taxon>
        <taxon>Magnoliopsida</taxon>
        <taxon>eudicotyledons</taxon>
        <taxon>Gunneridae</taxon>
        <taxon>Pentapetalae</taxon>
        <taxon>asterids</taxon>
        <taxon>lamiids</taxon>
        <taxon>Lamiales</taxon>
        <taxon>Lamiaceae</taxon>
        <taxon>Nepetoideae</taxon>
        <taxon>Mentheae</taxon>
        <taxon>Salviinae</taxon>
        <taxon>Salvia</taxon>
        <taxon>Salvia subgen. Calosphace</taxon>
    </lineage>
</organism>
<comment type="catalytic activity">
    <reaction evidence="1 7">
        <text>9,9'-di-cis-zeta-carotene + 2 a quinone = 7,7',9,9'-tetra-cis-lycopene + 2 a quinol</text>
        <dbReference type="Rhea" id="RHEA:30955"/>
        <dbReference type="ChEBI" id="CHEBI:24646"/>
        <dbReference type="ChEBI" id="CHEBI:48716"/>
        <dbReference type="ChEBI" id="CHEBI:62466"/>
        <dbReference type="ChEBI" id="CHEBI:132124"/>
        <dbReference type="EC" id="1.3.5.6"/>
    </reaction>
</comment>
<evidence type="ECO:0000256" key="2">
    <source>
        <dbReference type="ARBA" id="ARBA00004900"/>
    </source>
</evidence>
<dbReference type="Gene3D" id="3.50.50.60">
    <property type="entry name" value="FAD/NAD(P)-binding domain"/>
    <property type="match status" value="1"/>
</dbReference>
<name>A0ABD1H381_SALDI</name>
<feature type="domain" description="Amine oxidase" evidence="8">
    <location>
        <begin position="77"/>
        <end position="541"/>
    </location>
</feature>
<dbReference type="EMBL" id="JBEAFC010000007">
    <property type="protein sequence ID" value="KAL1549639.1"/>
    <property type="molecule type" value="Genomic_DNA"/>
</dbReference>
<evidence type="ECO:0000256" key="6">
    <source>
        <dbReference type="ARBA" id="ARBA00023002"/>
    </source>
</evidence>
<dbReference type="Pfam" id="PF01593">
    <property type="entry name" value="Amino_oxidase"/>
    <property type="match status" value="1"/>
</dbReference>
<proteinExistence type="inferred from homology"/>
<evidence type="ECO:0000256" key="7">
    <source>
        <dbReference type="RuleBase" id="RU362008"/>
    </source>
</evidence>
<keyword evidence="10" id="KW-1185">Reference proteome</keyword>
<keyword evidence="5 7" id="KW-0957">Chromoplast</keyword>
<evidence type="ECO:0000313" key="10">
    <source>
        <dbReference type="Proteomes" id="UP001567538"/>
    </source>
</evidence>
<dbReference type="PRINTS" id="PR00419">
    <property type="entry name" value="ADXRDTASE"/>
</dbReference>
<keyword evidence="7" id="KW-0934">Plastid</keyword>